<dbReference type="PANTHER" id="PTHR22426">
    <property type="entry name" value="ARGININE_SERINE-RICH COILED-COIL PROTEIN 2"/>
    <property type="match status" value="1"/>
</dbReference>
<dbReference type="PANTHER" id="PTHR22426:SF2">
    <property type="entry name" value="ARGININE_SERINE-RICH COILED-COIL PROTEIN 2"/>
    <property type="match status" value="1"/>
</dbReference>
<evidence type="ECO:0000313" key="3">
    <source>
        <dbReference type="EMBL" id="KAK1279977.1"/>
    </source>
</evidence>
<dbReference type="Pfam" id="PF15477">
    <property type="entry name" value="SMAP"/>
    <property type="match status" value="1"/>
</dbReference>
<sequence length="480" mass="54849">MDTVVESQSPDNFDVKPSFRKPSNDAFNRKYRRHSPVSGSPSSSPDGNPNHQHDDNPRNDRLKVSDDQWRNKDDGREHRDGTRSRSTKMTDSHRHSSRDYYAGPHDRYRHDDYGRHHRHPNDDERTSQRLSSWSGRDSRSAARSDHTRQESNHDRHRGRRVKEYEEIAAPEKYKHSDKDRVASGERKMNSNRDEVNSEERDRKRDWGGDDKRDHLKSSVDYRNDYAKTSEDLRNAKELSKGSSSNHSRETQKSSNKDVDSQKEDNLQRRKRDEKEHDRQIGNYKKEAEEGIQKDKRSSSSYKDRDEKNDRYSDKAVHTNESDSTKRARLSRFSDKPDGVSEGGSKSISVATDEKSPSSSKRVQDTVAKVSSASIPSAAGQAEAVHDLDAAKVAAMKAAELVNRNLVGTGYMSTDQKKKLLWGSKKNAAAEEGVKGEVKPEHHVPDDKDQAEKQEQLQMDLEKQYTAGLRRRDGRTVGLGL</sequence>
<feature type="compositionally biased region" description="Basic and acidic residues" evidence="1">
    <location>
        <begin position="161"/>
        <end position="239"/>
    </location>
</feature>
<gene>
    <name evidence="3" type="ORF">QJS04_geneDACA015017</name>
</gene>
<evidence type="ECO:0000313" key="4">
    <source>
        <dbReference type="Proteomes" id="UP001179952"/>
    </source>
</evidence>
<feature type="compositionally biased region" description="Basic and acidic residues" evidence="1">
    <location>
        <begin position="51"/>
        <end position="127"/>
    </location>
</feature>
<dbReference type="InterPro" id="IPR028124">
    <property type="entry name" value="SMAP_dom"/>
</dbReference>
<feature type="region of interest" description="Disordered" evidence="1">
    <location>
        <begin position="425"/>
        <end position="455"/>
    </location>
</feature>
<proteinExistence type="predicted"/>
<evidence type="ECO:0000259" key="2">
    <source>
        <dbReference type="Pfam" id="PF15477"/>
    </source>
</evidence>
<protein>
    <recommendedName>
        <fullName evidence="2">Small acidic protein-like domain-containing protein</fullName>
    </recommendedName>
</protein>
<dbReference type="Proteomes" id="UP001179952">
    <property type="component" value="Unassembled WGS sequence"/>
</dbReference>
<feature type="compositionally biased region" description="Polar residues" evidence="1">
    <location>
        <begin position="1"/>
        <end position="11"/>
    </location>
</feature>
<feature type="compositionally biased region" description="Low complexity" evidence="1">
    <location>
        <begin position="36"/>
        <end position="45"/>
    </location>
</feature>
<feature type="region of interest" description="Disordered" evidence="1">
    <location>
        <begin position="1"/>
        <end position="366"/>
    </location>
</feature>
<reference evidence="3" key="2">
    <citation type="submission" date="2023-06" db="EMBL/GenBank/DDBJ databases">
        <authorList>
            <person name="Ma L."/>
            <person name="Liu K.-W."/>
            <person name="Li Z."/>
            <person name="Hsiao Y.-Y."/>
            <person name="Qi Y."/>
            <person name="Fu T."/>
            <person name="Tang G."/>
            <person name="Zhang D."/>
            <person name="Sun W.-H."/>
            <person name="Liu D.-K."/>
            <person name="Li Y."/>
            <person name="Chen G.-Z."/>
            <person name="Liu X.-D."/>
            <person name="Liao X.-Y."/>
            <person name="Jiang Y.-T."/>
            <person name="Yu X."/>
            <person name="Hao Y."/>
            <person name="Huang J."/>
            <person name="Zhao X.-W."/>
            <person name="Ke S."/>
            <person name="Chen Y.-Y."/>
            <person name="Wu W.-L."/>
            <person name="Hsu J.-L."/>
            <person name="Lin Y.-F."/>
            <person name="Huang M.-D."/>
            <person name="Li C.-Y."/>
            <person name="Huang L."/>
            <person name="Wang Z.-W."/>
            <person name="Zhao X."/>
            <person name="Zhong W.-Y."/>
            <person name="Peng D.-H."/>
            <person name="Ahmad S."/>
            <person name="Lan S."/>
            <person name="Zhang J.-S."/>
            <person name="Tsai W.-C."/>
            <person name="Van De Peer Y."/>
            <person name="Liu Z.-J."/>
        </authorList>
    </citation>
    <scope>NUCLEOTIDE SEQUENCE</scope>
    <source>
        <strain evidence="3">SCP</strain>
        <tissue evidence="3">Leaves</tissue>
    </source>
</reference>
<feature type="domain" description="Small acidic protein-like" evidence="2">
    <location>
        <begin position="420"/>
        <end position="479"/>
    </location>
</feature>
<feature type="compositionally biased region" description="Basic and acidic residues" evidence="1">
    <location>
        <begin position="427"/>
        <end position="455"/>
    </location>
</feature>
<keyword evidence="4" id="KW-1185">Reference proteome</keyword>
<reference evidence="3" key="1">
    <citation type="journal article" date="2023" name="Nat. Commun.">
        <title>Diploid and tetraploid genomes of Acorus and the evolution of monocots.</title>
        <authorList>
            <person name="Ma L."/>
            <person name="Liu K.W."/>
            <person name="Li Z."/>
            <person name="Hsiao Y.Y."/>
            <person name="Qi Y."/>
            <person name="Fu T."/>
            <person name="Tang G.D."/>
            <person name="Zhang D."/>
            <person name="Sun W.H."/>
            <person name="Liu D.K."/>
            <person name="Li Y."/>
            <person name="Chen G.Z."/>
            <person name="Liu X.D."/>
            <person name="Liao X.Y."/>
            <person name="Jiang Y.T."/>
            <person name="Yu X."/>
            <person name="Hao Y."/>
            <person name="Huang J."/>
            <person name="Zhao X.W."/>
            <person name="Ke S."/>
            <person name="Chen Y.Y."/>
            <person name="Wu W.L."/>
            <person name="Hsu J.L."/>
            <person name="Lin Y.F."/>
            <person name="Huang M.D."/>
            <person name="Li C.Y."/>
            <person name="Huang L."/>
            <person name="Wang Z.W."/>
            <person name="Zhao X."/>
            <person name="Zhong W.Y."/>
            <person name="Peng D.H."/>
            <person name="Ahmad S."/>
            <person name="Lan S."/>
            <person name="Zhang J.S."/>
            <person name="Tsai W.C."/>
            <person name="Van de Peer Y."/>
            <person name="Liu Z.J."/>
        </authorList>
    </citation>
    <scope>NUCLEOTIDE SEQUENCE</scope>
    <source>
        <strain evidence="3">SCP</strain>
    </source>
</reference>
<organism evidence="3 4">
    <name type="scientific">Acorus gramineus</name>
    <name type="common">Dwarf sweet flag</name>
    <dbReference type="NCBI Taxonomy" id="55184"/>
    <lineage>
        <taxon>Eukaryota</taxon>
        <taxon>Viridiplantae</taxon>
        <taxon>Streptophyta</taxon>
        <taxon>Embryophyta</taxon>
        <taxon>Tracheophyta</taxon>
        <taxon>Spermatophyta</taxon>
        <taxon>Magnoliopsida</taxon>
        <taxon>Liliopsida</taxon>
        <taxon>Acoraceae</taxon>
        <taxon>Acorus</taxon>
    </lineage>
</organism>
<feature type="compositionally biased region" description="Basic and acidic residues" evidence="1">
    <location>
        <begin position="246"/>
        <end position="338"/>
    </location>
</feature>
<evidence type="ECO:0000256" key="1">
    <source>
        <dbReference type="SAM" id="MobiDB-lite"/>
    </source>
</evidence>
<feature type="compositionally biased region" description="Basic and acidic residues" evidence="1">
    <location>
        <begin position="136"/>
        <end position="153"/>
    </location>
</feature>
<dbReference type="EMBL" id="JAUJYN010000001">
    <property type="protein sequence ID" value="KAK1279977.1"/>
    <property type="molecule type" value="Genomic_DNA"/>
</dbReference>
<dbReference type="AlphaFoldDB" id="A0AAV9BUF8"/>
<accession>A0AAV9BUF8</accession>
<comment type="caution">
    <text evidence="3">The sequence shown here is derived from an EMBL/GenBank/DDBJ whole genome shotgun (WGS) entry which is preliminary data.</text>
</comment>
<name>A0AAV9BUF8_ACOGR</name>